<evidence type="ECO:0000259" key="3">
    <source>
        <dbReference type="Pfam" id="PF21787"/>
    </source>
</evidence>
<feature type="compositionally biased region" description="Basic and acidic residues" evidence="2">
    <location>
        <begin position="441"/>
        <end position="450"/>
    </location>
</feature>
<dbReference type="Proteomes" id="UP000479190">
    <property type="component" value="Unassembled WGS sequence"/>
</dbReference>
<evidence type="ECO:0000313" key="5">
    <source>
        <dbReference type="Proteomes" id="UP000479190"/>
    </source>
</evidence>
<feature type="coiled-coil region" evidence="1">
    <location>
        <begin position="571"/>
        <end position="629"/>
    </location>
</feature>
<proteinExistence type="predicted"/>
<protein>
    <recommendedName>
        <fullName evidence="3">Transposable element P transposase-like RNase H domain-containing protein</fullName>
    </recommendedName>
</protein>
<feature type="domain" description="Transposable element P transposase-like RNase H" evidence="3">
    <location>
        <begin position="133"/>
        <end position="195"/>
    </location>
</feature>
<dbReference type="EMBL" id="CADCXV010000336">
    <property type="protein sequence ID" value="CAB0029728.1"/>
    <property type="molecule type" value="Genomic_DNA"/>
</dbReference>
<dbReference type="InterPro" id="IPR048365">
    <property type="entry name" value="TNP-like_RNaseH_N"/>
</dbReference>
<dbReference type="Pfam" id="PF21787">
    <property type="entry name" value="TNP-like_RNaseH_N"/>
    <property type="match status" value="1"/>
</dbReference>
<feature type="compositionally biased region" description="Basic residues" evidence="2">
    <location>
        <begin position="1"/>
        <end position="13"/>
    </location>
</feature>
<feature type="compositionally biased region" description="Polar residues" evidence="2">
    <location>
        <begin position="479"/>
        <end position="490"/>
    </location>
</feature>
<feature type="non-terminal residue" evidence="4">
    <location>
        <position position="935"/>
    </location>
</feature>
<dbReference type="InterPro" id="IPR036875">
    <property type="entry name" value="Znf_CCHC_sf"/>
</dbReference>
<dbReference type="SUPFAM" id="SSF57756">
    <property type="entry name" value="Retrovirus zinc finger-like domains"/>
    <property type="match status" value="1"/>
</dbReference>
<feature type="compositionally biased region" description="Polar residues" evidence="2">
    <location>
        <begin position="526"/>
        <end position="536"/>
    </location>
</feature>
<accession>A0A6H5HVT6</accession>
<keyword evidence="1" id="KW-0175">Coiled coil</keyword>
<feature type="region of interest" description="Disordered" evidence="2">
    <location>
        <begin position="1"/>
        <end position="34"/>
    </location>
</feature>
<feature type="compositionally biased region" description="Basic and acidic residues" evidence="2">
    <location>
        <begin position="509"/>
        <end position="525"/>
    </location>
</feature>
<evidence type="ECO:0000256" key="1">
    <source>
        <dbReference type="SAM" id="Coils"/>
    </source>
</evidence>
<feature type="region of interest" description="Disordered" evidence="2">
    <location>
        <begin position="479"/>
        <end position="543"/>
    </location>
</feature>
<dbReference type="GO" id="GO:0008270">
    <property type="term" value="F:zinc ion binding"/>
    <property type="evidence" value="ECO:0007669"/>
    <property type="project" value="InterPro"/>
</dbReference>
<evidence type="ECO:0000256" key="2">
    <source>
        <dbReference type="SAM" id="MobiDB-lite"/>
    </source>
</evidence>
<dbReference type="Gene3D" id="4.10.60.10">
    <property type="entry name" value="Zinc finger, CCHC-type"/>
    <property type="match status" value="1"/>
</dbReference>
<organism evidence="4 5">
    <name type="scientific">Trichogramma brassicae</name>
    <dbReference type="NCBI Taxonomy" id="86971"/>
    <lineage>
        <taxon>Eukaryota</taxon>
        <taxon>Metazoa</taxon>
        <taxon>Ecdysozoa</taxon>
        <taxon>Arthropoda</taxon>
        <taxon>Hexapoda</taxon>
        <taxon>Insecta</taxon>
        <taxon>Pterygota</taxon>
        <taxon>Neoptera</taxon>
        <taxon>Endopterygota</taxon>
        <taxon>Hymenoptera</taxon>
        <taxon>Apocrita</taxon>
        <taxon>Proctotrupomorpha</taxon>
        <taxon>Chalcidoidea</taxon>
        <taxon>Trichogrammatidae</taxon>
        <taxon>Trichogramma</taxon>
    </lineage>
</organism>
<keyword evidence="5" id="KW-1185">Reference proteome</keyword>
<gene>
    <name evidence="4" type="ORF">TBRA_LOCUS1755</name>
</gene>
<evidence type="ECO:0000313" key="4">
    <source>
        <dbReference type="EMBL" id="CAB0029728.1"/>
    </source>
</evidence>
<sequence>MSPARRRRMTRRAAAREHDGGVAETPGVTNHNRQNDYLQYTQHFSREGESVISDLSVRNSMTKSKHGPMRAFVRATRDVNKPAAASPLAPSSAPSAPHHRPNYCRIHLCFVHGCRRLTMNPEFLAKDSKLSKISLKTFSMVKLYFNLCLDEMSIRRHVSRNKSKEKFEGLVDFGRPTDCQDNEEQASNALVFMLDVVRMRRAVKTHPLSSLQVRKTYGALTSASQDVILICQTAEKISCLRTASVRNSMTKSKHGPMRAFVRATRDVNKPAAASPLAPSSAPSAPTTAISTVFSVHSICWIVCALREICVQLCHSTRHIFILQRLCVYNAICRTHVLLYKSAFLYICSGIAYRYILLYMGQNNTLLNFRPHIIRKNFSEIPYDYIEEEGFENTLSPRRGEIADEKTVDPSASVVRTTRIVRVSRPTYRKATGPDCAGWAEEESKGEAAGDAKHHLTGMMIPSSTQSSTETTTTLAYSAPVTTSGGFNSVPRSAPIASATTSHSAIRPANRPEGRPIRSPAGEDSRQTAPSRTTSARPINGNPERDLWEATNALIHARAWAEAADAAAWRKQREAEKAMQDAKEAAAMARRAALIAAEATEQARLAAAEADEAEKAVTEAATRRRYAERQALTGQRVVLGCLFQDVKLIRTDDSINLQAWTCFNCWQDDHERINCRKKQTRDFCYNCGRIGVHLPECPRCGEGYVRWLARHPEKKAFATKPSQAPKPEIRRPGPKVLVPPKAFLDRYPDEPERNHYDSIRNALRDVDLVTQVKILKGYFPKGASTSKAKRFDSATQNVAGALSPATAISHKSRACDRCTSTTTAVYDLLRCWRRLAMKSTLRDARSCTELMYAAETDLRITLLKYDDENLENDEILGYFTMYSFCYQLSESDVPSNYGRKHLCIYAYRARCCTHRARKTELKIETQSTTITTTSHL</sequence>
<feature type="region of interest" description="Disordered" evidence="2">
    <location>
        <begin position="428"/>
        <end position="450"/>
    </location>
</feature>
<name>A0A6H5HVT6_9HYME</name>
<dbReference type="AlphaFoldDB" id="A0A6H5HVT6"/>
<dbReference type="GO" id="GO:0003676">
    <property type="term" value="F:nucleic acid binding"/>
    <property type="evidence" value="ECO:0007669"/>
    <property type="project" value="InterPro"/>
</dbReference>
<reference evidence="4 5" key="1">
    <citation type="submission" date="2020-02" db="EMBL/GenBank/DDBJ databases">
        <authorList>
            <person name="Ferguson B K."/>
        </authorList>
    </citation>
    <scope>NUCLEOTIDE SEQUENCE [LARGE SCALE GENOMIC DNA]</scope>
</reference>